<dbReference type="Proteomes" id="UP001294444">
    <property type="component" value="Unassembled WGS sequence"/>
</dbReference>
<proteinExistence type="predicted"/>
<feature type="domain" description="RSE1/DDB1/CPSF1 first beta-propeller" evidence="5">
    <location>
        <begin position="81"/>
        <end position="475"/>
    </location>
</feature>
<protein>
    <submittedName>
        <fullName evidence="6">Related to cleavage and polyadenylation specificity factor, 160 kDa subunit</fullName>
    </submittedName>
</protein>
<feature type="region of interest" description="Disordered" evidence="3">
    <location>
        <begin position="1494"/>
        <end position="1568"/>
    </location>
</feature>
<dbReference type="Gene3D" id="2.130.10.10">
    <property type="entry name" value="YVTN repeat-like/Quinoprotein amine dehydrogenase"/>
    <property type="match status" value="3"/>
</dbReference>
<accession>A0AAJ4XP09</accession>
<reference evidence="6" key="1">
    <citation type="submission" date="2023-10" db="EMBL/GenBank/DDBJ databases">
        <authorList>
            <person name="Guldener U."/>
        </authorList>
    </citation>
    <scope>NUCLEOTIDE SEQUENCE</scope>
    <source>
        <strain evidence="6">Mp4</strain>
    </source>
</reference>
<sequence>MASGYHYQELAPGGCSLAVFLKLHYHSPIPSESQQLYLHRGQLQTQLVTARDDLLTIYDVYERPTSSLSAHTSTSSITNSSTSHKLVISRKHNLFGIVTGLQRIQTLSSDTDHRDRLLVSFADAKIALLEWNDATDDLETVSIHTYERAPQLLNGTPHLFQPNLSVDPLSRCAALLLPHDALAILPFYRDAAEFDLDKDFHLDNLAQDDAAAVAAAKDMESLPYSPSFVLTMPEVDAKIRNLKDFCFLPGFQKPTVAVLFQYSPTWTGLLAERKDTYSVFLFTLDLSASLDGMTLDNNNGTTRSLHPVVTTSSPLPLDCLYMIPCPQTLGGVLVVCMSSILHVDQSGRVVVTALNSWFKSVSSIEPESVLELQGLDDLQGSQIVFTSETEGLLTLVSGDLYRVVCQMDGRSVEGMRLERMNESFSASEELKAATGSPSSCLAIAPQNNHSSANGGSLAYLFNASTAGDSTLYNLVPVRKPLTSSQEEDASAKPEPTSTAHDMDLDLDDDLYGTSDALTTNNAKTNGSSKHETILTVRKVDTVRSHGGLHSVARRKLTEEESGSFKRHELVAACGSGNQAGIVYLDPRFVPQHRTVLVSEAGTETPSFSKVFTLNKESNGRIRMIGSRSNEDLSMAFTAPGEVSTVPSQKQGTWTDSVELSGATLCAGLLLGGDCVARITSNSVQVLSLDTTEVVHETKLESRIQHASLDASQYAVIHTWDSETLIFNFDASKREFETVDTSAILTGPIISANIFRDTFHNLSPALGSKFKEAVVESGADAAAAQSRAIFGSYSNDDEEQIDYGEDDDDQSMVAPTNGNHINGSNTTTAAVEAAPAYVFTLDLDSTARIFSLPNLELVWQNFSVAAQPQRLRYESQGHTELAPEQVATISTAVACHLGDMICLVSVTSDNFLTVYKANAFGHADEKLKTAGEGMQALTFNKLFVQLLAVPAARAFDSSANGFKTGAVQLEPFSVGSAEGMVASSNALTVLGGGKESSASVLCWTAEGGHKVLDWPQGDLVCLGAIPTGSMQSECCSWTGAADYAYVDRSGTLFMGQLPPGLDSTSSWSSRIVRTGRSYTRITTHNPTHCVVAASILPHQFVLFDEDGEAIASHGSEDATTVSYRGALELFIGQDRSTPVDGYEFEQNETVTSLEVVTLDAPSTTSGCKQFIAAGTTTYHGEDRTCKGSVYLFEIISVVSSAKDEIGNDFRLKLITRDDSRAPVTAICELNGFLVHTSGQKLYVRALEKEEWLISVAFLDCPFLITSIRVVKNFLVLSDVEKSIWFLAFQEEPYRFVDLGKDLMDCHVSLGDFLAYNDRVSIVSTSGISFSRMSAFGTTEGVIRLYEYSPNNPSCLGGHRLMLKTEYQTCSVAVSCVRSHGKWLSDFEIRGKEEMRNKLIFAKANGGLESLAALDENVLKRLHVLQGQLVRSVEHFGALNPRGFRNVRNEFVARSLNKGILDGRLLDTFFHLSRPKMLEAVRSLAGMFDGMDQIKNQHDQKRKRNKSIPSQIQLKVAKMKTDKDDQDESDNHAATQAKQTELQDRNNDDNNNDDDDDDDDDVDDDVDFTKQEQLRLQSEAKRVQLVLKDLLRLRLGFEQV</sequence>
<dbReference type="PANTHER" id="PTHR10644">
    <property type="entry name" value="DNA REPAIR/RNA PROCESSING CPSF FAMILY"/>
    <property type="match status" value="1"/>
</dbReference>
<dbReference type="EMBL" id="OAPG01000014">
    <property type="protein sequence ID" value="SNX86484.1"/>
    <property type="molecule type" value="Genomic_DNA"/>
</dbReference>
<dbReference type="GO" id="GO:0003676">
    <property type="term" value="F:nucleic acid binding"/>
    <property type="evidence" value="ECO:0007669"/>
    <property type="project" value="InterPro"/>
</dbReference>
<feature type="region of interest" description="Disordered" evidence="3">
    <location>
        <begin position="481"/>
        <end position="530"/>
    </location>
</feature>
<keyword evidence="7" id="KW-1185">Reference proteome</keyword>
<evidence type="ECO:0000256" key="2">
    <source>
        <dbReference type="ARBA" id="ARBA00023242"/>
    </source>
</evidence>
<name>A0AAJ4XP09_9BASI</name>
<dbReference type="InterPro" id="IPR018846">
    <property type="entry name" value="Beta-prop_RSE1/DDB1/CPSF1_1st"/>
</dbReference>
<comment type="caution">
    <text evidence="6">The sequence shown here is derived from an EMBL/GenBank/DDBJ whole genome shotgun (WGS) entry which is preliminary data.</text>
</comment>
<evidence type="ECO:0000313" key="7">
    <source>
        <dbReference type="Proteomes" id="UP001294444"/>
    </source>
</evidence>
<dbReference type="InterPro" id="IPR036322">
    <property type="entry name" value="WD40_repeat_dom_sf"/>
</dbReference>
<evidence type="ECO:0000313" key="6">
    <source>
        <dbReference type="EMBL" id="SNX86484.1"/>
    </source>
</evidence>
<comment type="subcellular location">
    <subcellularLocation>
        <location evidence="1">Nucleus</location>
    </subcellularLocation>
</comment>
<organism evidence="6 7">
    <name type="scientific">Melanopsichium pennsylvanicum</name>
    <dbReference type="NCBI Taxonomy" id="63383"/>
    <lineage>
        <taxon>Eukaryota</taxon>
        <taxon>Fungi</taxon>
        <taxon>Dikarya</taxon>
        <taxon>Basidiomycota</taxon>
        <taxon>Ustilaginomycotina</taxon>
        <taxon>Ustilaginomycetes</taxon>
        <taxon>Ustilaginales</taxon>
        <taxon>Ustilaginaceae</taxon>
        <taxon>Melanopsichium</taxon>
    </lineage>
</organism>
<dbReference type="GO" id="GO:0005634">
    <property type="term" value="C:nucleus"/>
    <property type="evidence" value="ECO:0007669"/>
    <property type="project" value="UniProtKB-SubCell"/>
</dbReference>
<dbReference type="Pfam" id="PF03178">
    <property type="entry name" value="CPSF_A"/>
    <property type="match status" value="1"/>
</dbReference>
<gene>
    <name evidence="6" type="ORF">MEPE_05193</name>
</gene>
<evidence type="ECO:0000259" key="5">
    <source>
        <dbReference type="Pfam" id="PF10433"/>
    </source>
</evidence>
<dbReference type="InterPro" id="IPR050358">
    <property type="entry name" value="RSE1/DDB1/CFT1"/>
</dbReference>
<feature type="compositionally biased region" description="Acidic residues" evidence="3">
    <location>
        <begin position="1548"/>
        <end position="1564"/>
    </location>
</feature>
<evidence type="ECO:0000256" key="1">
    <source>
        <dbReference type="ARBA" id="ARBA00004123"/>
    </source>
</evidence>
<evidence type="ECO:0000256" key="3">
    <source>
        <dbReference type="SAM" id="MobiDB-lite"/>
    </source>
</evidence>
<feature type="compositionally biased region" description="Polar residues" evidence="3">
    <location>
        <begin position="515"/>
        <end position="527"/>
    </location>
</feature>
<dbReference type="InterPro" id="IPR004871">
    <property type="entry name" value="RSE1/DDB1/CPSF1_C"/>
</dbReference>
<evidence type="ECO:0000259" key="4">
    <source>
        <dbReference type="Pfam" id="PF03178"/>
    </source>
</evidence>
<dbReference type="Pfam" id="PF10433">
    <property type="entry name" value="Beta-prop_RSE1_1st"/>
    <property type="match status" value="1"/>
</dbReference>
<feature type="domain" description="RSE1/DDB1/CPSF1 C-terminal" evidence="4">
    <location>
        <begin position="1135"/>
        <end position="1468"/>
    </location>
</feature>
<keyword evidence="2" id="KW-0539">Nucleus</keyword>
<dbReference type="InterPro" id="IPR015943">
    <property type="entry name" value="WD40/YVTN_repeat-like_dom_sf"/>
</dbReference>
<dbReference type="SUPFAM" id="SSF50978">
    <property type="entry name" value="WD40 repeat-like"/>
    <property type="match status" value="1"/>
</dbReference>